<evidence type="ECO:0000256" key="1">
    <source>
        <dbReference type="SAM" id="Phobius"/>
    </source>
</evidence>
<accession>A0ABZ2RNS0</accession>
<organism evidence="2 3">
    <name type="scientific">Ectopseudomonas mendocina</name>
    <name type="common">Pseudomonas mendocina</name>
    <dbReference type="NCBI Taxonomy" id="300"/>
    <lineage>
        <taxon>Bacteria</taxon>
        <taxon>Pseudomonadati</taxon>
        <taxon>Pseudomonadota</taxon>
        <taxon>Gammaproteobacteria</taxon>
        <taxon>Pseudomonadales</taxon>
        <taxon>Pseudomonadaceae</taxon>
        <taxon>Ectopseudomonas</taxon>
    </lineage>
</organism>
<reference evidence="2 3" key="1">
    <citation type="submission" date="2024-03" db="EMBL/GenBank/DDBJ databases">
        <title>Complete genome of BD2.</title>
        <authorList>
            <person name="Cao G."/>
        </authorList>
    </citation>
    <scope>NUCLEOTIDE SEQUENCE [LARGE SCALE GENOMIC DNA]</scope>
    <source>
        <strain evidence="2 3">BD2</strain>
    </source>
</reference>
<feature type="transmembrane region" description="Helical" evidence="1">
    <location>
        <begin position="12"/>
        <end position="34"/>
    </location>
</feature>
<protein>
    <submittedName>
        <fullName evidence="2">Uncharacterized protein</fullName>
    </submittedName>
</protein>
<keyword evidence="3" id="KW-1185">Reference proteome</keyword>
<keyword evidence="1" id="KW-0812">Transmembrane</keyword>
<name>A0ABZ2RNS0_ECTME</name>
<keyword evidence="1" id="KW-0472">Membrane</keyword>
<dbReference type="EMBL" id="CP148074">
    <property type="protein sequence ID" value="WXL27746.1"/>
    <property type="molecule type" value="Genomic_DNA"/>
</dbReference>
<feature type="transmembrane region" description="Helical" evidence="1">
    <location>
        <begin position="40"/>
        <end position="62"/>
    </location>
</feature>
<evidence type="ECO:0000313" key="2">
    <source>
        <dbReference type="EMBL" id="WXL27746.1"/>
    </source>
</evidence>
<dbReference type="Proteomes" id="UP001476583">
    <property type="component" value="Chromosome"/>
</dbReference>
<evidence type="ECO:0000313" key="3">
    <source>
        <dbReference type="Proteomes" id="UP001476583"/>
    </source>
</evidence>
<keyword evidence="1" id="KW-1133">Transmembrane helix</keyword>
<gene>
    <name evidence="2" type="ORF">WG219_09965</name>
</gene>
<sequence length="301" mass="34074">MLEKIGHIKNPLTVIALFAGIAEVSGAAVLPFIERPVQETYVWFLMGFPCLIVLLFYITLWWKHHVLYAPGDYRDESNFTNMFRAGSAQAIAEKSDLEIDQIIIDEQFEAAEVDPVSNPPRTQPEDEVPLNREFVVNTEDTDATVGISDFKESIANENFRRKRYEISGKVYSAENLALKKLSNEMGVELVKNVSPLGMPKIIFDAVAEVDGELVVFEIKLVRFEMDKRSISAILKKVDSFYEALSFKDRIRFRFVFVIVVEDQDVGLVSVGRIANIAATYRFNIKLVKYNLADLESAFGEA</sequence>
<proteinExistence type="predicted"/>